<keyword evidence="4" id="KW-1185">Reference proteome</keyword>
<evidence type="ECO:0000256" key="1">
    <source>
        <dbReference type="ARBA" id="ARBA00022801"/>
    </source>
</evidence>
<comment type="caution">
    <text evidence="3">The sequence shown here is derived from an EMBL/GenBank/DDBJ whole genome shotgun (WGS) entry which is preliminary data.</text>
</comment>
<dbReference type="Pfam" id="PF00293">
    <property type="entry name" value="NUDIX"/>
    <property type="match status" value="1"/>
</dbReference>
<dbReference type="AlphaFoldDB" id="A0A418Q0A6"/>
<sequence>MSGIVEWEGKWIRIVRDGRWEFVERCGGVHAVVILAEHEGKVILVEQARVPLGNRKCLELPAGLVGDEDPGATVEDTAIKELEEETGFTATHVERLGEFFSSPGMVAEGFTLVRANGLTRIGDGGGTEHEEIEVHLVPRPDVAAFVEQKRAEDCAIDVKLLLLLGSEFGRP</sequence>
<feature type="domain" description="Nudix hydrolase" evidence="2">
    <location>
        <begin position="27"/>
        <end position="160"/>
    </location>
</feature>
<keyword evidence="1 3" id="KW-0378">Hydrolase</keyword>
<protein>
    <submittedName>
        <fullName evidence="3">NUDIX hydrolase</fullName>
    </submittedName>
</protein>
<dbReference type="PROSITE" id="PS51462">
    <property type="entry name" value="NUDIX"/>
    <property type="match status" value="1"/>
</dbReference>
<dbReference type="Proteomes" id="UP000285023">
    <property type="component" value="Unassembled WGS sequence"/>
</dbReference>
<dbReference type="OrthoDB" id="9794310at2"/>
<evidence type="ECO:0000313" key="4">
    <source>
        <dbReference type="Proteomes" id="UP000285023"/>
    </source>
</evidence>
<reference evidence="3 4" key="1">
    <citation type="submission" date="2018-09" db="EMBL/GenBank/DDBJ databases">
        <title>Sphingomonas sp. DAC4.</title>
        <authorList>
            <person name="Seo T."/>
        </authorList>
    </citation>
    <scope>NUCLEOTIDE SEQUENCE [LARGE SCALE GENOMIC DNA]</scope>
    <source>
        <strain evidence="3 4">DAC4</strain>
    </source>
</reference>
<dbReference type="PANTHER" id="PTHR11839">
    <property type="entry name" value="UDP/ADP-SUGAR PYROPHOSPHATASE"/>
    <property type="match status" value="1"/>
</dbReference>
<name>A0A418Q0A6_9SPHN</name>
<dbReference type="PANTHER" id="PTHR11839:SF1">
    <property type="entry name" value="ADP-SUGAR PYROPHOSPHATASE"/>
    <property type="match status" value="1"/>
</dbReference>
<dbReference type="RefSeq" id="WP_119533273.1">
    <property type="nucleotide sequence ID" value="NZ_QXTF01000002.1"/>
</dbReference>
<dbReference type="Gene3D" id="3.90.79.10">
    <property type="entry name" value="Nucleoside Triphosphate Pyrophosphohydrolase"/>
    <property type="match status" value="1"/>
</dbReference>
<gene>
    <name evidence="3" type="ORF">D3M59_08840</name>
</gene>
<dbReference type="InterPro" id="IPR000086">
    <property type="entry name" value="NUDIX_hydrolase_dom"/>
</dbReference>
<dbReference type="GO" id="GO:0006753">
    <property type="term" value="P:nucleoside phosphate metabolic process"/>
    <property type="evidence" value="ECO:0007669"/>
    <property type="project" value="TreeGrafter"/>
</dbReference>
<dbReference type="EMBL" id="QXTF01000002">
    <property type="protein sequence ID" value="RIX29384.1"/>
    <property type="molecule type" value="Genomic_DNA"/>
</dbReference>
<dbReference type="GO" id="GO:0016787">
    <property type="term" value="F:hydrolase activity"/>
    <property type="evidence" value="ECO:0007669"/>
    <property type="project" value="UniProtKB-KW"/>
</dbReference>
<evidence type="ECO:0000259" key="2">
    <source>
        <dbReference type="PROSITE" id="PS51462"/>
    </source>
</evidence>
<dbReference type="InterPro" id="IPR015797">
    <property type="entry name" value="NUDIX_hydrolase-like_dom_sf"/>
</dbReference>
<proteinExistence type="predicted"/>
<accession>A0A418Q0A6</accession>
<organism evidence="3 4">
    <name type="scientific">Sphingomonas edaphi</name>
    <dbReference type="NCBI Taxonomy" id="2315689"/>
    <lineage>
        <taxon>Bacteria</taxon>
        <taxon>Pseudomonadati</taxon>
        <taxon>Pseudomonadota</taxon>
        <taxon>Alphaproteobacteria</taxon>
        <taxon>Sphingomonadales</taxon>
        <taxon>Sphingomonadaceae</taxon>
        <taxon>Sphingomonas</taxon>
    </lineage>
</organism>
<dbReference type="SUPFAM" id="SSF55811">
    <property type="entry name" value="Nudix"/>
    <property type="match status" value="1"/>
</dbReference>
<dbReference type="GO" id="GO:0019693">
    <property type="term" value="P:ribose phosphate metabolic process"/>
    <property type="evidence" value="ECO:0007669"/>
    <property type="project" value="TreeGrafter"/>
</dbReference>
<evidence type="ECO:0000313" key="3">
    <source>
        <dbReference type="EMBL" id="RIX29384.1"/>
    </source>
</evidence>
<dbReference type="CDD" id="cd03424">
    <property type="entry name" value="NUDIX_ADPRase_Nudt5_UGPPase_Nudt14"/>
    <property type="match status" value="1"/>
</dbReference>